<dbReference type="PROSITE" id="PS51257">
    <property type="entry name" value="PROKAR_LIPOPROTEIN"/>
    <property type="match status" value="1"/>
</dbReference>
<evidence type="ECO:0000259" key="2">
    <source>
        <dbReference type="PROSITE" id="PS51662"/>
    </source>
</evidence>
<evidence type="ECO:0000313" key="3">
    <source>
        <dbReference type="EMBL" id="MEH8016708.1"/>
    </source>
</evidence>
<organism evidence="3 4">
    <name type="scientific">Rheinheimera muenzenbergensis</name>
    <dbReference type="NCBI Taxonomy" id="1193628"/>
    <lineage>
        <taxon>Bacteria</taxon>
        <taxon>Pseudomonadati</taxon>
        <taxon>Pseudomonadota</taxon>
        <taxon>Gammaproteobacteria</taxon>
        <taxon>Chromatiales</taxon>
        <taxon>Chromatiaceae</taxon>
        <taxon>Rheinheimera</taxon>
    </lineage>
</organism>
<dbReference type="RefSeq" id="WP_335735126.1">
    <property type="nucleotide sequence ID" value="NZ_JALAAR010000004.1"/>
</dbReference>
<feature type="domain" description="BPP" evidence="2">
    <location>
        <begin position="322"/>
        <end position="647"/>
    </location>
</feature>
<gene>
    <name evidence="3" type="ORF">MN202_05670</name>
</gene>
<protein>
    <submittedName>
        <fullName evidence="3">Phytase</fullName>
    </submittedName>
</protein>
<name>A0ABU8C464_9GAMM</name>
<dbReference type="PROSITE" id="PS51662">
    <property type="entry name" value="BP_PHYTASE"/>
    <property type="match status" value="2"/>
</dbReference>
<feature type="domain" description="BPP" evidence="2">
    <location>
        <begin position="1"/>
        <end position="317"/>
    </location>
</feature>
<feature type="chain" id="PRO_5045177402" evidence="1">
    <location>
        <begin position="32"/>
        <end position="648"/>
    </location>
</feature>
<dbReference type="Pfam" id="PF02333">
    <property type="entry name" value="Phytase"/>
    <property type="match status" value="2"/>
</dbReference>
<dbReference type="InterPro" id="IPR011042">
    <property type="entry name" value="6-blade_b-propeller_TolB-like"/>
</dbReference>
<dbReference type="SUPFAM" id="SSF50956">
    <property type="entry name" value="Thermostable phytase (3-phytase)"/>
    <property type="match status" value="2"/>
</dbReference>
<dbReference type="InterPro" id="IPR003431">
    <property type="entry name" value="B-propeller_Phytase"/>
</dbReference>
<accession>A0ABU8C464</accession>
<keyword evidence="1" id="KW-0732">Signal</keyword>
<evidence type="ECO:0000313" key="4">
    <source>
        <dbReference type="Proteomes" id="UP001375382"/>
    </source>
</evidence>
<comment type="caution">
    <text evidence="3">The sequence shown here is derived from an EMBL/GenBank/DDBJ whole genome shotgun (WGS) entry which is preliminary data.</text>
</comment>
<reference evidence="3 4" key="1">
    <citation type="journal article" date="2023" name="Ecotoxicol. Environ. Saf.">
        <title>Mercury remediation potential of mercury-resistant strain Rheinheimera metallidurans sp. nov. isolated from a municipal waste dumping site.</title>
        <authorList>
            <person name="Yadav V."/>
            <person name="Manjhi A."/>
            <person name="Vadakedath N."/>
        </authorList>
    </citation>
    <scope>NUCLEOTIDE SEQUENCE [LARGE SCALE GENOMIC DNA]</scope>
    <source>
        <strain evidence="3 4">E-49</strain>
    </source>
</reference>
<dbReference type="EMBL" id="JALAAR010000004">
    <property type="protein sequence ID" value="MEH8016708.1"/>
    <property type="molecule type" value="Genomic_DNA"/>
</dbReference>
<proteinExistence type="predicted"/>
<keyword evidence="4" id="KW-1185">Reference proteome</keyword>
<evidence type="ECO:0000256" key="1">
    <source>
        <dbReference type="SAM" id="SignalP"/>
    </source>
</evidence>
<dbReference type="Gene3D" id="2.120.10.30">
    <property type="entry name" value="TolB, C-terminal domain"/>
    <property type="match status" value="2"/>
</dbReference>
<dbReference type="Proteomes" id="UP001375382">
    <property type="component" value="Unassembled WGS sequence"/>
</dbReference>
<sequence length="648" mass="70346">MLVAKKLATKNTFIRSAVSLVLAALLGACQAGKPALSQSTEAAYSAQPLAINASHYHQIQLAGQDYQLFTTATALQIHTAERELAHQSGKFSRLTLQRLDSDVVLLAAMDTDTNRLYLWRFAPDEAPELQLMHQQLISSRVVEDLCFYHSSENQQLTVFLLGDRGGADQLLLQQQANWLTQPVVIRQLNIPYDATACGVDQQNGALYIAEADRAIWRYQAEPEADEGRSLLQVAQPFGQLQGEVKALQLLNDGSVLALEEQPARLLQIGSSGVVLNAVAVPAVAEASGLTVQQQATRVTAYISSEQADGVQQLRLAVPANTVPAKKAAVVQVMPTRQTEAASQRGDVMDDPAVWHHPAEPALSLILATDKRAGLDVYSMQGKRVQQLSVGRLNNVDVRYGLQWQGSAHDIAAASLRDDNSLQLFAIDNRGKLHNAGKVATTMADIYGLCMYQSSKTGAHFVFVNDKSGLIQQYRIDSDGDNWRGSLVRQLQLPSQPEGCVADDNSGVLFVGEEDAGIWRFAAEPEAAGTGEQIILVDGTTLVDDVEGLALATHGDSQYLVVSSQGNDSYVVYDAVAPYALRLRFRVTTNPQLAIDGSSETDGLEVTTRSLGPSFEQGALIVQDGRNRMPEQGQNLKLVPWADILQQLK</sequence>
<feature type="signal peptide" evidence="1">
    <location>
        <begin position="1"/>
        <end position="31"/>
    </location>
</feature>